<name>A0A9P4V0L1_9PLEO</name>
<accession>A0A9P4V0L1</accession>
<evidence type="ECO:0000313" key="5">
    <source>
        <dbReference type="Proteomes" id="UP000799444"/>
    </source>
</evidence>
<protein>
    <recommendedName>
        <fullName evidence="3">C2H2-type domain-containing protein</fullName>
    </recommendedName>
</protein>
<feature type="region of interest" description="Disordered" evidence="2">
    <location>
        <begin position="558"/>
        <end position="631"/>
    </location>
</feature>
<gene>
    <name evidence="4" type="ORF">EJ04DRAFT_513105</name>
</gene>
<sequence length="827" mass="92582">MAVDHQHQTSSVYLTLKVFQLVNHFRRRLKPRVSQDCPAKCLGLDPKASRKLERGPSQGRRQAGKHVYASAKRVCKSRGSFRPWLKVQTPDRNGAANRNTCGDEVQQMLKSLDGNIDHADQALSAIASDDRLFFRHKDATLFEGCSLNELIRSLSLVHEGLSVLYAAKERYSDEWLAAQGREMGLDIDGAFVANYEHLLLRLYSQLIEALTRKAVEALLEGGQQNKTQRKLLGWFSEFANNQHPRCSTWPWSVSNGLLAVLWGVCWMYYSSGDQDEQAAADRNTERVRHDAFQWDLPRPHANEYINFGLELIGTQQPRREGRSASTGHGFRQNPAGSAAFRPDWAAAAAAPSRASRGFRGAPHSQHSQHPQHQPHPSHSHSATRRRNGPNADPRQGSARAYSASPTGLTYNASWAHDAAASPSFTNYAPDLSGIAPFVHDSDILAFPQQQLHVDGGHEPWQYSSFTQRPPVTTLPQAQGAGSHLTVPGISIRVTDASADAQPFTQPQHDYSFSNIYNPQVPQLNLQTHFSEFGPSMSTMHQETSPIHSAPAVIRHERTPSLNSSIPTPVSMSAPRSPLLSPSDNRRPSIASSHGMPQRHTSEESSSQDENDALSPRRNHAYKRSEEPPRNREGKMICKYTECGSVMFDRKCEWSKHMDKHDRPYKCNVTGCEKLQGFTYSGGLLRHEREVHKMHGGTKKSLFCPFPDCKRSSGSGFTRKENLAEHIRRVHRGTSTSADLGNLIITRSDTGLTQDEVAEVHVHPDSPFQSQRSPEDLKRKRTSDAGFSEEGDEGDLRAELKRLRRENEEKDFRLRQLEASVRALQQGR</sequence>
<dbReference type="Pfam" id="PF26176">
    <property type="entry name" value="zf_C2H2_17_2"/>
    <property type="match status" value="1"/>
</dbReference>
<dbReference type="SMART" id="SM00355">
    <property type="entry name" value="ZnF_C2H2"/>
    <property type="match status" value="3"/>
</dbReference>
<reference evidence="4" key="1">
    <citation type="journal article" date="2020" name="Stud. Mycol.">
        <title>101 Dothideomycetes genomes: a test case for predicting lifestyles and emergence of pathogens.</title>
        <authorList>
            <person name="Haridas S."/>
            <person name="Albert R."/>
            <person name="Binder M."/>
            <person name="Bloem J."/>
            <person name="Labutti K."/>
            <person name="Salamov A."/>
            <person name="Andreopoulos B."/>
            <person name="Baker S."/>
            <person name="Barry K."/>
            <person name="Bills G."/>
            <person name="Bluhm B."/>
            <person name="Cannon C."/>
            <person name="Castanera R."/>
            <person name="Culley D."/>
            <person name="Daum C."/>
            <person name="Ezra D."/>
            <person name="Gonzalez J."/>
            <person name="Henrissat B."/>
            <person name="Kuo A."/>
            <person name="Liang C."/>
            <person name="Lipzen A."/>
            <person name="Lutzoni F."/>
            <person name="Magnuson J."/>
            <person name="Mondo S."/>
            <person name="Nolan M."/>
            <person name="Ohm R."/>
            <person name="Pangilinan J."/>
            <person name="Park H.-J."/>
            <person name="Ramirez L."/>
            <person name="Alfaro M."/>
            <person name="Sun H."/>
            <person name="Tritt A."/>
            <person name="Yoshinaga Y."/>
            <person name="Zwiers L.-H."/>
            <person name="Turgeon B."/>
            <person name="Goodwin S."/>
            <person name="Spatafora J."/>
            <person name="Crous P."/>
            <person name="Grigoriev I."/>
        </authorList>
    </citation>
    <scope>NUCLEOTIDE SEQUENCE</scope>
    <source>
        <strain evidence="4">CBS 125425</strain>
    </source>
</reference>
<proteinExistence type="predicted"/>
<feature type="compositionally biased region" description="Basic and acidic residues" evidence="2">
    <location>
        <begin position="622"/>
        <end position="631"/>
    </location>
</feature>
<dbReference type="Pfam" id="PF26177">
    <property type="entry name" value="zf_C2H2_17_1st"/>
    <property type="match status" value="1"/>
</dbReference>
<feature type="compositionally biased region" description="Polar residues" evidence="2">
    <location>
        <begin position="559"/>
        <end position="570"/>
    </location>
</feature>
<evidence type="ECO:0000256" key="2">
    <source>
        <dbReference type="SAM" id="MobiDB-lite"/>
    </source>
</evidence>
<dbReference type="InterPro" id="IPR013087">
    <property type="entry name" value="Znf_C2H2_type"/>
</dbReference>
<feature type="domain" description="C2H2-type" evidence="3">
    <location>
        <begin position="706"/>
        <end position="735"/>
    </location>
</feature>
<dbReference type="Proteomes" id="UP000799444">
    <property type="component" value="Unassembled WGS sequence"/>
</dbReference>
<feature type="region of interest" description="Disordered" evidence="2">
    <location>
        <begin position="760"/>
        <end position="794"/>
    </location>
</feature>
<comment type="caution">
    <text evidence="4">The sequence shown here is derived from an EMBL/GenBank/DDBJ whole genome shotgun (WGS) entry which is preliminary data.</text>
</comment>
<dbReference type="AlphaFoldDB" id="A0A9P4V0L1"/>
<feature type="region of interest" description="Disordered" evidence="2">
    <location>
        <begin position="315"/>
        <end position="337"/>
    </location>
</feature>
<feature type="compositionally biased region" description="Basic residues" evidence="2">
    <location>
        <begin position="375"/>
        <end position="387"/>
    </location>
</feature>
<keyword evidence="1" id="KW-0862">Zinc</keyword>
<keyword evidence="1" id="KW-0479">Metal-binding</keyword>
<dbReference type="OrthoDB" id="5305647at2759"/>
<keyword evidence="1" id="KW-0863">Zinc-finger</keyword>
<keyword evidence="5" id="KW-1185">Reference proteome</keyword>
<evidence type="ECO:0000259" key="3">
    <source>
        <dbReference type="PROSITE" id="PS50157"/>
    </source>
</evidence>
<dbReference type="InterPro" id="IPR059095">
    <property type="entry name" value="Znf_C2H2_17_2nd"/>
</dbReference>
<feature type="compositionally biased region" description="Low complexity" evidence="2">
    <location>
        <begin position="351"/>
        <end position="374"/>
    </location>
</feature>
<feature type="region of interest" description="Disordered" evidence="2">
    <location>
        <begin position="351"/>
        <end position="404"/>
    </location>
</feature>
<dbReference type="InterPro" id="IPR059009">
    <property type="entry name" value="Znf_C2H2_17_1st"/>
</dbReference>
<organism evidence="4 5">
    <name type="scientific">Polyplosphaeria fusca</name>
    <dbReference type="NCBI Taxonomy" id="682080"/>
    <lineage>
        <taxon>Eukaryota</taxon>
        <taxon>Fungi</taxon>
        <taxon>Dikarya</taxon>
        <taxon>Ascomycota</taxon>
        <taxon>Pezizomycotina</taxon>
        <taxon>Dothideomycetes</taxon>
        <taxon>Pleosporomycetidae</taxon>
        <taxon>Pleosporales</taxon>
        <taxon>Tetraplosphaeriaceae</taxon>
        <taxon>Polyplosphaeria</taxon>
    </lineage>
</organism>
<dbReference type="PROSITE" id="PS50157">
    <property type="entry name" value="ZINC_FINGER_C2H2_2"/>
    <property type="match status" value="1"/>
</dbReference>
<evidence type="ECO:0000313" key="4">
    <source>
        <dbReference type="EMBL" id="KAF2733604.1"/>
    </source>
</evidence>
<evidence type="ECO:0000256" key="1">
    <source>
        <dbReference type="PROSITE-ProRule" id="PRU00042"/>
    </source>
</evidence>
<dbReference type="GO" id="GO:0008270">
    <property type="term" value="F:zinc ion binding"/>
    <property type="evidence" value="ECO:0007669"/>
    <property type="project" value="UniProtKB-KW"/>
</dbReference>
<dbReference type="EMBL" id="ML996159">
    <property type="protein sequence ID" value="KAF2733604.1"/>
    <property type="molecule type" value="Genomic_DNA"/>
</dbReference>
<dbReference type="Gene3D" id="3.30.160.60">
    <property type="entry name" value="Classic Zinc Finger"/>
    <property type="match status" value="2"/>
</dbReference>